<dbReference type="InterPro" id="IPR016163">
    <property type="entry name" value="Ald_DH_C"/>
</dbReference>
<protein>
    <recommendedName>
        <fullName evidence="2">methylmalonate-semialdehyde dehydrogenase (CoA acylating)</fullName>
        <ecNumber evidence="2">1.2.1.27</ecNumber>
    </recommendedName>
</protein>
<dbReference type="InterPro" id="IPR016162">
    <property type="entry name" value="Ald_DH_N"/>
</dbReference>
<comment type="caution">
    <text evidence="7">The sequence shown here is derived from an EMBL/GenBank/DDBJ whole genome shotgun (WGS) entry which is preliminary data.</text>
</comment>
<sequence>MSTSLSSVVKSGFQKARVLTTATASGRPFSATPAQHGPVNVRNWIGGELRESQASEYIDVTNPATQEVISRVPQTTAAEFDHAVENAQEAFLSWRNVALPQRQRVMFRLQELIRQHTDELAANITLEQGKTLADAKGDVFRGLEVVEYASGLARDMMGELVENVATGLDTYSIRQPLGVCAGICPFNFPAMVPLWMLPVAITAGNSFILKPSEKDPGAAMMLAELCQEAGLPKGVLNIVHGTNDTVNRICDHPDIKAISFVGSDGAGRYIYERGGKHGKRVQANMGAKNHAIIMPDANRESTINALAGAAFGAAGQRCMAISAAVFVGGMDSWKQGLKSKAEALKVTAGHEEGADVGPLISPESKTRVEGLIQSGVDQGAELVLDGRGVEVAGYQSGNFVGPSILNKVKAEMDCYHSEIFGPVLVCLEADTLDEAIEIVNDEQHGNGTAIFTQSGAAARKFQNEIDVGMVGINVPIPVPLPFFSFTGWRGSFAGDLPMYGKQGCTFFTRTKTVTANWKSTDDQAGMRAPGLDSVGTSNAPQSGS</sequence>
<dbReference type="Pfam" id="PF00171">
    <property type="entry name" value="Aldedh"/>
    <property type="match status" value="1"/>
</dbReference>
<dbReference type="GO" id="GO:0006210">
    <property type="term" value="P:thymine catabolic process"/>
    <property type="evidence" value="ECO:0007669"/>
    <property type="project" value="TreeGrafter"/>
</dbReference>
<dbReference type="InterPro" id="IPR016161">
    <property type="entry name" value="Ald_DH/histidinol_DH"/>
</dbReference>
<dbReference type="InterPro" id="IPR016160">
    <property type="entry name" value="Ald_DH_CS_CYS"/>
</dbReference>
<dbReference type="FunFam" id="3.40.309.10:FF:000002">
    <property type="entry name" value="Methylmalonate-semialdehyde dehydrogenase (Acylating)"/>
    <property type="match status" value="1"/>
</dbReference>
<dbReference type="InterPro" id="IPR015590">
    <property type="entry name" value="Aldehyde_DH_dom"/>
</dbReference>
<dbReference type="AlphaFoldDB" id="A0AAW1RBP2"/>
<evidence type="ECO:0000256" key="3">
    <source>
        <dbReference type="ARBA" id="ARBA00023002"/>
    </source>
</evidence>
<dbReference type="PROSITE" id="PS00070">
    <property type="entry name" value="ALDEHYDE_DEHYDR_CYS"/>
    <property type="match status" value="1"/>
</dbReference>
<dbReference type="Proteomes" id="UP001438707">
    <property type="component" value="Unassembled WGS sequence"/>
</dbReference>
<gene>
    <name evidence="7" type="ORF">WJX74_008377</name>
</gene>
<dbReference type="EC" id="1.2.1.27" evidence="2"/>
<accession>A0AAW1RBP2</accession>
<organism evidence="7 8">
    <name type="scientific">Apatococcus lobatus</name>
    <dbReference type="NCBI Taxonomy" id="904363"/>
    <lineage>
        <taxon>Eukaryota</taxon>
        <taxon>Viridiplantae</taxon>
        <taxon>Chlorophyta</taxon>
        <taxon>core chlorophytes</taxon>
        <taxon>Trebouxiophyceae</taxon>
        <taxon>Chlorellales</taxon>
        <taxon>Chlorellaceae</taxon>
        <taxon>Apatococcus</taxon>
    </lineage>
</organism>
<name>A0AAW1RBP2_9CHLO</name>
<evidence type="ECO:0000256" key="4">
    <source>
        <dbReference type="ARBA" id="ARBA00023027"/>
    </source>
</evidence>
<evidence type="ECO:0000256" key="2">
    <source>
        <dbReference type="ARBA" id="ARBA00013048"/>
    </source>
</evidence>
<dbReference type="PANTHER" id="PTHR43866">
    <property type="entry name" value="MALONATE-SEMIALDEHYDE DEHYDROGENASE"/>
    <property type="match status" value="1"/>
</dbReference>
<feature type="compositionally biased region" description="Polar residues" evidence="5">
    <location>
        <begin position="534"/>
        <end position="544"/>
    </location>
</feature>
<reference evidence="7 8" key="1">
    <citation type="journal article" date="2024" name="Nat. Commun.">
        <title>Phylogenomics reveals the evolutionary origins of lichenization in chlorophyte algae.</title>
        <authorList>
            <person name="Puginier C."/>
            <person name="Libourel C."/>
            <person name="Otte J."/>
            <person name="Skaloud P."/>
            <person name="Haon M."/>
            <person name="Grisel S."/>
            <person name="Petersen M."/>
            <person name="Berrin J.G."/>
            <person name="Delaux P.M."/>
            <person name="Dal Grande F."/>
            <person name="Keller J."/>
        </authorList>
    </citation>
    <scope>NUCLEOTIDE SEQUENCE [LARGE SCALE GENOMIC DNA]</scope>
    <source>
        <strain evidence="7 8">SAG 2145</strain>
    </source>
</reference>
<evidence type="ECO:0000256" key="5">
    <source>
        <dbReference type="SAM" id="MobiDB-lite"/>
    </source>
</evidence>
<dbReference type="Gene3D" id="3.40.309.10">
    <property type="entry name" value="Aldehyde Dehydrogenase, Chain A, domain 2"/>
    <property type="match status" value="1"/>
</dbReference>
<keyword evidence="3" id="KW-0560">Oxidoreductase</keyword>
<dbReference type="NCBIfam" id="TIGR01722">
    <property type="entry name" value="MMSDH"/>
    <property type="match status" value="1"/>
</dbReference>
<dbReference type="InterPro" id="IPR010061">
    <property type="entry name" value="MeMal-semiAld_DH"/>
</dbReference>
<evidence type="ECO:0000256" key="1">
    <source>
        <dbReference type="ARBA" id="ARBA00009986"/>
    </source>
</evidence>
<feature type="region of interest" description="Disordered" evidence="5">
    <location>
        <begin position="518"/>
        <end position="544"/>
    </location>
</feature>
<evidence type="ECO:0000313" key="7">
    <source>
        <dbReference type="EMBL" id="KAK9831228.1"/>
    </source>
</evidence>
<dbReference type="FunFam" id="3.40.605.10:FF:000003">
    <property type="entry name" value="Methylmalonate-semialdehyde dehydrogenase [acylating]"/>
    <property type="match status" value="1"/>
</dbReference>
<dbReference type="SUPFAM" id="SSF53720">
    <property type="entry name" value="ALDH-like"/>
    <property type="match status" value="1"/>
</dbReference>
<dbReference type="EMBL" id="JALJOS010000014">
    <property type="protein sequence ID" value="KAK9831228.1"/>
    <property type="molecule type" value="Genomic_DNA"/>
</dbReference>
<feature type="domain" description="Aldehyde dehydrogenase" evidence="6">
    <location>
        <begin position="52"/>
        <end position="513"/>
    </location>
</feature>
<dbReference type="CDD" id="cd07085">
    <property type="entry name" value="ALDH_F6_MMSDH"/>
    <property type="match status" value="1"/>
</dbReference>
<proteinExistence type="inferred from homology"/>
<dbReference type="Gene3D" id="3.40.605.10">
    <property type="entry name" value="Aldehyde Dehydrogenase, Chain A, domain 1"/>
    <property type="match status" value="1"/>
</dbReference>
<comment type="similarity">
    <text evidence="1">Belongs to the aldehyde dehydrogenase family.</text>
</comment>
<dbReference type="GO" id="GO:0004491">
    <property type="term" value="F:methylmalonate-semialdehyde dehydrogenase (acylating, NAD) activity"/>
    <property type="evidence" value="ECO:0007669"/>
    <property type="project" value="UniProtKB-EC"/>
</dbReference>
<keyword evidence="8" id="KW-1185">Reference proteome</keyword>
<evidence type="ECO:0000313" key="8">
    <source>
        <dbReference type="Proteomes" id="UP001438707"/>
    </source>
</evidence>
<evidence type="ECO:0000259" key="6">
    <source>
        <dbReference type="Pfam" id="PF00171"/>
    </source>
</evidence>
<dbReference type="GO" id="GO:0005739">
    <property type="term" value="C:mitochondrion"/>
    <property type="evidence" value="ECO:0007669"/>
    <property type="project" value="TreeGrafter"/>
</dbReference>
<dbReference type="PANTHER" id="PTHR43866:SF3">
    <property type="entry name" value="METHYLMALONATE-SEMIALDEHYDE DEHYDROGENASE [ACYLATING], MITOCHONDRIAL"/>
    <property type="match status" value="1"/>
</dbReference>
<keyword evidence="4" id="KW-0520">NAD</keyword>
<dbReference type="GO" id="GO:0006574">
    <property type="term" value="P:L-valine catabolic process"/>
    <property type="evidence" value="ECO:0007669"/>
    <property type="project" value="TreeGrafter"/>
</dbReference>